<feature type="compositionally biased region" description="Low complexity" evidence="10">
    <location>
        <begin position="23"/>
        <end position="36"/>
    </location>
</feature>
<feature type="compositionally biased region" description="Acidic residues" evidence="10">
    <location>
        <begin position="1"/>
        <end position="10"/>
    </location>
</feature>
<dbReference type="Proteomes" id="UP000436088">
    <property type="component" value="Unassembled WGS sequence"/>
</dbReference>
<evidence type="ECO:0000256" key="9">
    <source>
        <dbReference type="RuleBase" id="RU003465"/>
    </source>
</evidence>
<dbReference type="PROSITE" id="PS51746">
    <property type="entry name" value="PPM_2"/>
    <property type="match status" value="1"/>
</dbReference>
<sequence>MEPLLEDDEEQRIRRVDSFTEPDLTSTSSSLSSILSADDSRSLMSSGDISGTSGSSGEILTAEAAVPRFLEPVSSCEELKMTVTARQKCVGRNNKGVTWGFTSVIGNRREMEDAIAVIPAFISRSCDHVGGCMAPGSRTAAEISPIHFFGVYDGHGGSQVAKFCAERMHGVIAEEWDREVDESSGWRRRWEVAFSGSFERTDNEVSTAVAPDTVGSTAVIVVLSGCQIITSNCGDSRAVLCRGTETIPLTVDHKPDRQDELMRIEREGGRVINWNGARVFGVLAMSRAIGDRYLKPWIIPVPDVTFTTRTDEDECLILASDGLWDVMTNEEAGEVARRLLRRRSRRSVMADDGVSSAQAVADSLTEIAIGRNCSDNVSVIIVDLKSKRKRQPRQ</sequence>
<dbReference type="SMART" id="SM00332">
    <property type="entry name" value="PP2Cc"/>
    <property type="match status" value="1"/>
</dbReference>
<dbReference type="AlphaFoldDB" id="A0A6A2Y993"/>
<dbReference type="InterPro" id="IPR001932">
    <property type="entry name" value="PPM-type_phosphatase-like_dom"/>
</dbReference>
<keyword evidence="8" id="KW-0464">Manganese</keyword>
<dbReference type="PANTHER" id="PTHR47992">
    <property type="entry name" value="PROTEIN PHOSPHATASE"/>
    <property type="match status" value="1"/>
</dbReference>
<evidence type="ECO:0000256" key="2">
    <source>
        <dbReference type="ARBA" id="ARBA00001946"/>
    </source>
</evidence>
<evidence type="ECO:0000256" key="5">
    <source>
        <dbReference type="ARBA" id="ARBA00022801"/>
    </source>
</evidence>
<keyword evidence="7 9" id="KW-0904">Protein phosphatase</keyword>
<evidence type="ECO:0000256" key="4">
    <source>
        <dbReference type="ARBA" id="ARBA00022723"/>
    </source>
</evidence>
<dbReference type="FunFam" id="3.60.40.10:FF:000041">
    <property type="entry name" value="Protein phosphatase 2C 51"/>
    <property type="match status" value="1"/>
</dbReference>
<protein>
    <recommendedName>
        <fullName evidence="3">protein-serine/threonine phosphatase</fullName>
        <ecNumber evidence="3">3.1.3.16</ecNumber>
    </recommendedName>
</protein>
<dbReference type="Gene3D" id="3.60.40.10">
    <property type="entry name" value="PPM-type phosphatase domain"/>
    <property type="match status" value="1"/>
</dbReference>
<dbReference type="EMBL" id="VEPZ02001331">
    <property type="protein sequence ID" value="KAE8678765.1"/>
    <property type="molecule type" value="Genomic_DNA"/>
</dbReference>
<dbReference type="InterPro" id="IPR036457">
    <property type="entry name" value="PPM-type-like_dom_sf"/>
</dbReference>
<comment type="cofactor">
    <cofactor evidence="2">
        <name>Mg(2+)</name>
        <dbReference type="ChEBI" id="CHEBI:18420"/>
    </cofactor>
</comment>
<proteinExistence type="inferred from homology"/>
<dbReference type="PROSITE" id="PS01032">
    <property type="entry name" value="PPM_1"/>
    <property type="match status" value="1"/>
</dbReference>
<keyword evidence="6" id="KW-0460">Magnesium</keyword>
<dbReference type="Pfam" id="PF00481">
    <property type="entry name" value="PP2C"/>
    <property type="match status" value="1"/>
</dbReference>
<feature type="region of interest" description="Disordered" evidence="10">
    <location>
        <begin position="1"/>
        <end position="36"/>
    </location>
</feature>
<reference evidence="12" key="1">
    <citation type="submission" date="2019-09" db="EMBL/GenBank/DDBJ databases">
        <title>Draft genome information of white flower Hibiscus syriacus.</title>
        <authorList>
            <person name="Kim Y.-M."/>
        </authorList>
    </citation>
    <scope>NUCLEOTIDE SEQUENCE [LARGE SCALE GENOMIC DNA]</scope>
    <source>
        <strain evidence="12">YM2019G1</strain>
    </source>
</reference>
<evidence type="ECO:0000256" key="6">
    <source>
        <dbReference type="ARBA" id="ARBA00022842"/>
    </source>
</evidence>
<name>A0A6A2Y993_HIBSY</name>
<evidence type="ECO:0000256" key="7">
    <source>
        <dbReference type="ARBA" id="ARBA00022912"/>
    </source>
</evidence>
<organism evidence="12 13">
    <name type="scientific">Hibiscus syriacus</name>
    <name type="common">Rose of Sharon</name>
    <dbReference type="NCBI Taxonomy" id="106335"/>
    <lineage>
        <taxon>Eukaryota</taxon>
        <taxon>Viridiplantae</taxon>
        <taxon>Streptophyta</taxon>
        <taxon>Embryophyta</taxon>
        <taxon>Tracheophyta</taxon>
        <taxon>Spermatophyta</taxon>
        <taxon>Magnoliopsida</taxon>
        <taxon>eudicotyledons</taxon>
        <taxon>Gunneridae</taxon>
        <taxon>Pentapetalae</taxon>
        <taxon>rosids</taxon>
        <taxon>malvids</taxon>
        <taxon>Malvales</taxon>
        <taxon>Malvaceae</taxon>
        <taxon>Malvoideae</taxon>
        <taxon>Hibiscus</taxon>
    </lineage>
</organism>
<keyword evidence="4" id="KW-0479">Metal-binding</keyword>
<gene>
    <name evidence="12" type="ORF">F3Y22_tig00111402pilonHSYRG00212</name>
</gene>
<dbReference type="SUPFAM" id="SSF81606">
    <property type="entry name" value="PP2C-like"/>
    <property type="match status" value="1"/>
</dbReference>
<dbReference type="GO" id="GO:0046872">
    <property type="term" value="F:metal ion binding"/>
    <property type="evidence" value="ECO:0007669"/>
    <property type="project" value="UniProtKB-KW"/>
</dbReference>
<accession>A0A6A2Y993</accession>
<evidence type="ECO:0000256" key="3">
    <source>
        <dbReference type="ARBA" id="ARBA00013081"/>
    </source>
</evidence>
<dbReference type="EC" id="3.1.3.16" evidence="3"/>
<dbReference type="CDD" id="cd00143">
    <property type="entry name" value="PP2Cc"/>
    <property type="match status" value="1"/>
</dbReference>
<feature type="domain" description="PPM-type phosphatase" evidence="11">
    <location>
        <begin position="98"/>
        <end position="384"/>
    </location>
</feature>
<evidence type="ECO:0000259" key="11">
    <source>
        <dbReference type="PROSITE" id="PS51746"/>
    </source>
</evidence>
<evidence type="ECO:0000313" key="13">
    <source>
        <dbReference type="Proteomes" id="UP000436088"/>
    </source>
</evidence>
<comment type="caution">
    <text evidence="12">The sequence shown here is derived from an EMBL/GenBank/DDBJ whole genome shotgun (WGS) entry which is preliminary data.</text>
</comment>
<evidence type="ECO:0000256" key="1">
    <source>
        <dbReference type="ARBA" id="ARBA00001936"/>
    </source>
</evidence>
<evidence type="ECO:0000313" key="12">
    <source>
        <dbReference type="EMBL" id="KAE8678765.1"/>
    </source>
</evidence>
<dbReference type="InterPro" id="IPR000222">
    <property type="entry name" value="PP2C_BS"/>
</dbReference>
<comment type="cofactor">
    <cofactor evidence="1">
        <name>Mn(2+)</name>
        <dbReference type="ChEBI" id="CHEBI:29035"/>
    </cofactor>
</comment>
<evidence type="ECO:0000256" key="10">
    <source>
        <dbReference type="SAM" id="MobiDB-lite"/>
    </source>
</evidence>
<evidence type="ECO:0000256" key="8">
    <source>
        <dbReference type="ARBA" id="ARBA00023211"/>
    </source>
</evidence>
<comment type="similarity">
    <text evidence="9">Belongs to the PP2C family.</text>
</comment>
<keyword evidence="5 9" id="KW-0378">Hydrolase</keyword>
<dbReference type="OrthoDB" id="10264738at2759"/>
<dbReference type="InterPro" id="IPR015655">
    <property type="entry name" value="PP2C"/>
</dbReference>
<dbReference type="GO" id="GO:0004722">
    <property type="term" value="F:protein serine/threonine phosphatase activity"/>
    <property type="evidence" value="ECO:0007669"/>
    <property type="project" value="UniProtKB-EC"/>
</dbReference>
<keyword evidence="13" id="KW-1185">Reference proteome</keyword>